<keyword evidence="3" id="KW-0560">Oxidoreductase</keyword>
<feature type="region of interest" description="Disordered" evidence="4">
    <location>
        <begin position="45"/>
        <end position="71"/>
    </location>
</feature>
<dbReference type="InterPro" id="IPR047109">
    <property type="entry name" value="CAD-like"/>
</dbReference>
<proteinExistence type="predicted"/>
<sequence length="199" mass="20865">MRHQQVQGCRRGGRGLLRRVVRTCESCSNGHKNYCPNVVHASNGVDFDGPPPREASPTSSSSTRTTWSGSRTACLSTAPRRCSARASPSRCTPPLMQYGLNAPGGVGGGGGGHGRQMVVVGAPSKPLELLAYAIIGGGKRVARNIAGSIADCQAMLDFVAGHGITTDIEVVRMDYVNTGIEMLERNTCSTDSSSMSRAA</sequence>
<dbReference type="GO" id="GO:0016616">
    <property type="term" value="F:oxidoreductase activity, acting on the CH-OH group of donors, NAD or NADP as acceptor"/>
    <property type="evidence" value="ECO:0007669"/>
    <property type="project" value="InterPro"/>
</dbReference>
<dbReference type="Gene3D" id="3.40.50.720">
    <property type="entry name" value="NAD(P)-binding Rossmann-like Domain"/>
    <property type="match status" value="1"/>
</dbReference>
<dbReference type="GO" id="GO:0046872">
    <property type="term" value="F:metal ion binding"/>
    <property type="evidence" value="ECO:0007669"/>
    <property type="project" value="UniProtKB-KW"/>
</dbReference>
<organism evidence="5 6">
    <name type="scientific">Eleusine coracana subsp. coracana</name>
    <dbReference type="NCBI Taxonomy" id="191504"/>
    <lineage>
        <taxon>Eukaryota</taxon>
        <taxon>Viridiplantae</taxon>
        <taxon>Streptophyta</taxon>
        <taxon>Embryophyta</taxon>
        <taxon>Tracheophyta</taxon>
        <taxon>Spermatophyta</taxon>
        <taxon>Magnoliopsida</taxon>
        <taxon>Liliopsida</taxon>
        <taxon>Poales</taxon>
        <taxon>Poaceae</taxon>
        <taxon>PACMAD clade</taxon>
        <taxon>Chloridoideae</taxon>
        <taxon>Cynodonteae</taxon>
        <taxon>Eleusininae</taxon>
        <taxon>Eleusine</taxon>
    </lineage>
</organism>
<keyword evidence="1" id="KW-0479">Metal-binding</keyword>
<evidence type="ECO:0000313" key="5">
    <source>
        <dbReference type="EMBL" id="GJM98857.1"/>
    </source>
</evidence>
<keyword evidence="6" id="KW-1185">Reference proteome</keyword>
<reference evidence="5" key="2">
    <citation type="submission" date="2021-12" db="EMBL/GenBank/DDBJ databases">
        <title>Resequencing data analysis of finger millet.</title>
        <authorList>
            <person name="Hatakeyama M."/>
            <person name="Aluri S."/>
            <person name="Balachadran M.T."/>
            <person name="Sivarajan S.R."/>
            <person name="Poveda L."/>
            <person name="Shimizu-Inatsugi R."/>
            <person name="Schlapbach R."/>
            <person name="Sreeman S.M."/>
            <person name="Shimizu K.K."/>
        </authorList>
    </citation>
    <scope>NUCLEOTIDE SEQUENCE</scope>
</reference>
<protein>
    <submittedName>
        <fullName evidence="5">Uncharacterized protein</fullName>
    </submittedName>
</protein>
<feature type="compositionally biased region" description="Low complexity" evidence="4">
    <location>
        <begin position="55"/>
        <end position="71"/>
    </location>
</feature>
<evidence type="ECO:0000256" key="4">
    <source>
        <dbReference type="SAM" id="MobiDB-lite"/>
    </source>
</evidence>
<accession>A0AAV5CK93</accession>
<dbReference type="Proteomes" id="UP001054889">
    <property type="component" value="Unassembled WGS sequence"/>
</dbReference>
<dbReference type="Gene3D" id="3.90.180.10">
    <property type="entry name" value="Medium-chain alcohol dehydrogenases, catalytic domain"/>
    <property type="match status" value="1"/>
</dbReference>
<dbReference type="PANTHER" id="PTHR42683">
    <property type="entry name" value="ALDEHYDE REDUCTASE"/>
    <property type="match status" value="1"/>
</dbReference>
<comment type="caution">
    <text evidence="5">The sequence shown here is derived from an EMBL/GenBank/DDBJ whole genome shotgun (WGS) entry which is preliminary data.</text>
</comment>
<evidence type="ECO:0000256" key="1">
    <source>
        <dbReference type="ARBA" id="ARBA00022723"/>
    </source>
</evidence>
<dbReference type="AlphaFoldDB" id="A0AAV5CK93"/>
<evidence type="ECO:0000256" key="3">
    <source>
        <dbReference type="ARBA" id="ARBA00023002"/>
    </source>
</evidence>
<evidence type="ECO:0000256" key="2">
    <source>
        <dbReference type="ARBA" id="ARBA00022833"/>
    </source>
</evidence>
<keyword evidence="2" id="KW-0862">Zinc</keyword>
<gene>
    <name evidence="5" type="primary">ga15904</name>
    <name evidence="5" type="ORF">PR202_ga15904</name>
</gene>
<reference evidence="5" key="1">
    <citation type="journal article" date="2018" name="DNA Res.">
        <title>Multiple hybrid de novo genome assembly of finger millet, an orphan allotetraploid crop.</title>
        <authorList>
            <person name="Hatakeyama M."/>
            <person name="Aluri S."/>
            <person name="Balachadran M.T."/>
            <person name="Sivarajan S.R."/>
            <person name="Patrignani A."/>
            <person name="Gruter S."/>
            <person name="Poveda L."/>
            <person name="Shimizu-Inatsugi R."/>
            <person name="Baeten J."/>
            <person name="Francoijs K.J."/>
            <person name="Nataraja K.N."/>
            <person name="Reddy Y.A.N."/>
            <person name="Phadnis S."/>
            <person name="Ravikumar R.L."/>
            <person name="Schlapbach R."/>
            <person name="Sreeman S.M."/>
            <person name="Shimizu K.K."/>
        </authorList>
    </citation>
    <scope>NUCLEOTIDE SEQUENCE</scope>
</reference>
<name>A0AAV5CK93_ELECO</name>
<dbReference type="EMBL" id="BQKI01000007">
    <property type="protein sequence ID" value="GJM98857.1"/>
    <property type="molecule type" value="Genomic_DNA"/>
</dbReference>
<evidence type="ECO:0000313" key="6">
    <source>
        <dbReference type="Proteomes" id="UP001054889"/>
    </source>
</evidence>